<evidence type="ECO:0000313" key="2">
    <source>
        <dbReference type="EMBL" id="MBF4102825.1"/>
    </source>
</evidence>
<keyword evidence="1" id="KW-0472">Membrane</keyword>
<sequence length="102" mass="11132">MSNKLIERLIKLKINFSIKTDNLSEEATRVEKIIEDNNFSCRVYTENRSALVGASALSGIGGLFGIASAVGIAAHNLATYNPDFEIGKNLVDKKLISFIKSN</sequence>
<dbReference type="AlphaFoldDB" id="A0A930UWS4"/>
<dbReference type="EMBL" id="JADION010000033">
    <property type="protein sequence ID" value="MBF4102825.1"/>
    <property type="molecule type" value="Genomic_DNA"/>
</dbReference>
<feature type="transmembrane region" description="Helical" evidence="1">
    <location>
        <begin position="50"/>
        <end position="74"/>
    </location>
</feature>
<comment type="caution">
    <text evidence="2">The sequence shown here is derived from an EMBL/GenBank/DDBJ whole genome shotgun (WGS) entry which is preliminary data.</text>
</comment>
<evidence type="ECO:0000256" key="1">
    <source>
        <dbReference type="SAM" id="Phobius"/>
    </source>
</evidence>
<gene>
    <name evidence="2" type="ORF">INT80_10790</name>
</gene>
<name>A0A930UWS4_9PAST</name>
<proteinExistence type="predicted"/>
<keyword evidence="1" id="KW-0812">Transmembrane</keyword>
<protein>
    <submittedName>
        <fullName evidence="2">Uncharacterized protein</fullName>
    </submittedName>
</protein>
<keyword evidence="1" id="KW-1133">Transmembrane helix</keyword>
<accession>A0A930UWS4</accession>
<organism evidence="2">
    <name type="scientific">Gallibacterium anatis</name>
    <dbReference type="NCBI Taxonomy" id="750"/>
    <lineage>
        <taxon>Bacteria</taxon>
        <taxon>Pseudomonadati</taxon>
        <taxon>Pseudomonadota</taxon>
        <taxon>Gammaproteobacteria</taxon>
        <taxon>Pasteurellales</taxon>
        <taxon>Pasteurellaceae</taxon>
        <taxon>Gallibacterium</taxon>
    </lineage>
</organism>
<reference evidence="2" key="1">
    <citation type="submission" date="2020-11" db="EMBL/GenBank/DDBJ databases">
        <title>Gallibacterium anatis 1637, full genome, WGS.</title>
        <authorList>
            <person name="Laishevtcev A.I."/>
            <person name="Yakimova E.A."/>
            <person name="Petkovich D."/>
            <person name="Stepanova T.V."/>
            <person name="Kalendr R.S."/>
            <person name="Rubalsky E.O."/>
            <person name="Zulkarneev E.R."/>
            <person name="Aleshkin A.V."/>
        </authorList>
    </citation>
    <scope>NUCLEOTIDE SEQUENCE</scope>
    <source>
        <strain evidence="2">1637</strain>
    </source>
</reference>